<evidence type="ECO:0000313" key="4">
    <source>
        <dbReference type="Proteomes" id="UP000275925"/>
    </source>
</evidence>
<feature type="domain" description="YobI-like P-loop NTPase" evidence="2">
    <location>
        <begin position="25"/>
        <end position="406"/>
    </location>
</feature>
<dbReference type="Proteomes" id="UP000275925">
    <property type="component" value="Unassembled WGS sequence"/>
</dbReference>
<dbReference type="InterPro" id="IPR048428">
    <property type="entry name" value="YobI-NTPase"/>
</dbReference>
<sequence>MNNEPEKYYALSPKNDLFSEDICSYSKALSWALDNKVVHNIAITGAYGSGKSSFIETFIQKHKPEKKFSFLKISLATFKDPNLQHLDTTDSANHPTEKAKIENPQKLQRLIELSILQQLLYREKDKTLSESRIRKIHRLPNLLVLATAFFLFLFILMMTNIVSIYLLQTDKTISFWTKILSTGFSLPYHSSLLFCAIGCIYVLSIGIRFLNNIKLKLSFQNTEIEIDKDISKSIFNHHLDEIIYFFEATKYNVVVIEDLDRFEQAEIFTKLREINLLLNASAKIGRRIVFIYVLRDDVFKDESRTKFFDFIIPIIPTVTVLNSKEYLLKIKSLDISEHVVKNMALVIDDMRLLYNIVNEFKIYKEKLQEILKNDNEYENKLFALVVYKNLYPQDFVALCKNEGILYSEVNKKSEYVGNKLEEINSEISVIRTKLSELENIKIKDIDELKNLYVMEYLKKAQDVVSFMIDNTEYTFDKIYNDSVFDKFINGNFSCNKFTQRQSYGDRYIKSTHPSSINISDIETILGKYSERRQNVVNLNTNVENDLKTQIESLERKKITIRQEPLSKIYKPDDNHKLTKQHQIIAIMLQNNYVNENYPDYISVFHEGNISRVDKDFLINIKTSSRFNPEYRLNKIAQLIPEIDDIYYENLGILNYSLLEFILKNKADYGTQYNRILELLGCSSEEALLFIDGFIEKEIEIKEFINALCRNYKTFWDVINKKYSKDKKEKYLKIIFEHCDIQALIIQAKNNETFILEIATKKDFSIFGTDKEKIKEFLKKFDIKFTNLVRTTVDDEMSHFLYENNLYEININMLKLVFESKKYSYVDFDDKNYTCVSLADSHIKEYINTHIEKYVVNVFLKLPEMMEKENALLELLNMDFLSTAQKEQIIKHNKTKLSNLEGIKEGTKDSIAIKKILLGELKIEPSWQMLIKFYGEAGNVPIDELNSFLNNIDNATVLSKEKIKEDIVGEEILSAFIKTIILNTEDNCFKLYLQVLPCPYTELDIENLSKTKVTLLIQHKILCASNENIHSLKNHFPSLLELFFQEWADDITKSWKSISLDATDYSMLLEHDNLSLSQKQAIYDKIEEDIFVSDNDLLTIISKIVLKNETFTVSNNILESILLNSSLTDEEKIQILITHKQQISNECVTNFLSQLPNPYPDITNKSGYIKLKDTKLIRDFMSVLKDKNYISSFSNDKENLRINLHRNTTN</sequence>
<reference evidence="3 4" key="1">
    <citation type="journal article" date="2019" name="ISME J.">
        <title>Genome analyses of uncultured TG2/ZB3 bacteria in 'Margulisbacteria' specifically attached to ectosymbiotic spirochetes of protists in the termite gut.</title>
        <authorList>
            <person name="Utami Y.D."/>
            <person name="Kuwahara H."/>
            <person name="Igai K."/>
            <person name="Murakami T."/>
            <person name="Sugaya K."/>
            <person name="Morikawa T."/>
            <person name="Nagura Y."/>
            <person name="Yuki M."/>
            <person name="Deevong P."/>
            <person name="Inoue T."/>
            <person name="Kihara K."/>
            <person name="Lo N."/>
            <person name="Yamada A."/>
            <person name="Ohkuma M."/>
            <person name="Hongoh Y."/>
        </authorList>
    </citation>
    <scope>NUCLEOTIDE SEQUENCE [LARGE SCALE GENOMIC DNA]</scope>
    <source>
        <strain evidence="3">NkOx7-02</strain>
    </source>
</reference>
<protein>
    <recommendedName>
        <fullName evidence="2">YobI-like P-loop NTPase domain-containing protein</fullName>
    </recommendedName>
</protein>
<dbReference type="EMBL" id="BGZO01000016">
    <property type="protein sequence ID" value="GBR76111.1"/>
    <property type="molecule type" value="Genomic_DNA"/>
</dbReference>
<feature type="transmembrane region" description="Helical" evidence="1">
    <location>
        <begin position="142"/>
        <end position="168"/>
    </location>
</feature>
<dbReference type="InterPro" id="IPR027417">
    <property type="entry name" value="P-loop_NTPase"/>
</dbReference>
<gene>
    <name evidence="3" type="ORF">NO2_0719</name>
</gene>
<keyword evidence="1" id="KW-0472">Membrane</keyword>
<keyword evidence="1" id="KW-0812">Transmembrane</keyword>
<dbReference type="SUPFAM" id="SSF52540">
    <property type="entry name" value="P-loop containing nucleoside triphosphate hydrolases"/>
    <property type="match status" value="1"/>
</dbReference>
<feature type="transmembrane region" description="Helical" evidence="1">
    <location>
        <begin position="188"/>
        <end position="210"/>
    </location>
</feature>
<dbReference type="Pfam" id="PF20693">
    <property type="entry name" value="YobI-ATPase"/>
    <property type="match status" value="1"/>
</dbReference>
<accession>A0A388TGA1</accession>
<evidence type="ECO:0000256" key="1">
    <source>
        <dbReference type="SAM" id="Phobius"/>
    </source>
</evidence>
<organism evidence="3 4">
    <name type="scientific">Candidatus Termititenax persephonae</name>
    <dbReference type="NCBI Taxonomy" id="2218525"/>
    <lineage>
        <taxon>Bacteria</taxon>
        <taxon>Bacillati</taxon>
        <taxon>Candidatus Margulisiibacteriota</taxon>
        <taxon>Candidatus Termititenacia</taxon>
        <taxon>Candidatus Termititenacales</taxon>
        <taxon>Candidatus Termititenacaceae</taxon>
        <taxon>Candidatus Termititenax</taxon>
    </lineage>
</organism>
<proteinExistence type="predicted"/>
<evidence type="ECO:0000313" key="3">
    <source>
        <dbReference type="EMBL" id="GBR76111.1"/>
    </source>
</evidence>
<keyword evidence="1" id="KW-1133">Transmembrane helix</keyword>
<comment type="caution">
    <text evidence="3">The sequence shown here is derived from an EMBL/GenBank/DDBJ whole genome shotgun (WGS) entry which is preliminary data.</text>
</comment>
<keyword evidence="4" id="KW-1185">Reference proteome</keyword>
<dbReference type="AlphaFoldDB" id="A0A388TGA1"/>
<evidence type="ECO:0000259" key="2">
    <source>
        <dbReference type="Pfam" id="PF20693"/>
    </source>
</evidence>
<name>A0A388TGA1_9BACT</name>